<dbReference type="EMBL" id="LKEB01000003">
    <property type="protein sequence ID" value="ROW17317.1"/>
    <property type="molecule type" value="Genomic_DNA"/>
</dbReference>
<sequence>MEMGAELDAQSIVRSYSLEVERRLAEDGHSRNLAQALVTERGYLSLNDGTAPWRAFFEPSTIGTGTMDPITKIVQTESANLREKWVKFWAKSPNDERLDLHTSDPTVQGVVAMVDAVTMAWQDKRKRGHGGKAKTLFHKFCGTLESHSSLIKLLPDGNEYVSVFTGTLNAIIKASANHEAIAEGFAEGLCTISEHIEEVDRHLKLLPIDDVIKLIADLYEHVFLFLSSVMDWIMKKRTRRLLDSFRENFSEQFANEVKRINEKAARIRNIASQSSMAEGRVTRLLTERIDRDIRLGLEGQRRHQAEMLMYAERLDDRLKKAEEDSRLERERMKNLGGSVVILLESDAAEWLQARAKVLNAAPAVGSVLSFQQLLAVPTSPAVGDIVDAHPAQDVALNSRHLEDSFSRERIRISTDSFSPTTVTSDLVIRLSEWAQGLHSFILWLDGPATEMDELESPLTNLAAKFIDLASTNNLHVVSYFCEIPRTVPEGATREIKGAISLLYALLRQMVEILLPRLETDVDLSEERFLGLDGTMDSWPEALTVLRDLMGLTPGIVYCVIDGFHLLDDETTDEPLEQLLEILRGGRLRVLFTTAGRSGCLLSILEPEETFVVGDTTADDVVDGLDDQDVLFR</sequence>
<accession>A0A423XLG3</accession>
<dbReference type="InterPro" id="IPR056125">
    <property type="entry name" value="DUF7708"/>
</dbReference>
<keyword evidence="3" id="KW-1185">Reference proteome</keyword>
<evidence type="ECO:0000313" key="2">
    <source>
        <dbReference type="EMBL" id="ROW17317.1"/>
    </source>
</evidence>
<dbReference type="AlphaFoldDB" id="A0A423XLG3"/>
<evidence type="ECO:0000313" key="3">
    <source>
        <dbReference type="Proteomes" id="UP000285146"/>
    </source>
</evidence>
<comment type="caution">
    <text evidence="2">The sequence shown here is derived from an EMBL/GenBank/DDBJ whole genome shotgun (WGS) entry which is preliminary data.</text>
</comment>
<organism evidence="2 3">
    <name type="scientific">Cytospora leucostoma</name>
    <dbReference type="NCBI Taxonomy" id="1230097"/>
    <lineage>
        <taxon>Eukaryota</taxon>
        <taxon>Fungi</taxon>
        <taxon>Dikarya</taxon>
        <taxon>Ascomycota</taxon>
        <taxon>Pezizomycotina</taxon>
        <taxon>Sordariomycetes</taxon>
        <taxon>Sordariomycetidae</taxon>
        <taxon>Diaporthales</taxon>
        <taxon>Cytosporaceae</taxon>
        <taxon>Cytospora</taxon>
    </lineage>
</organism>
<dbReference type="Pfam" id="PF24809">
    <property type="entry name" value="DUF7708"/>
    <property type="match status" value="1"/>
</dbReference>
<gene>
    <name evidence="2" type="ORF">VPNG_01369</name>
</gene>
<dbReference type="Proteomes" id="UP000285146">
    <property type="component" value="Unassembled WGS sequence"/>
</dbReference>
<dbReference type="OrthoDB" id="4840035at2759"/>
<feature type="domain" description="DUF7708" evidence="1">
    <location>
        <begin position="137"/>
        <end position="278"/>
    </location>
</feature>
<protein>
    <recommendedName>
        <fullName evidence="1">DUF7708 domain-containing protein</fullName>
    </recommendedName>
</protein>
<name>A0A423XLG3_9PEZI</name>
<dbReference type="STRING" id="1230097.A0A423XLG3"/>
<proteinExistence type="predicted"/>
<evidence type="ECO:0000259" key="1">
    <source>
        <dbReference type="Pfam" id="PF24809"/>
    </source>
</evidence>
<dbReference type="InParanoid" id="A0A423XLG3"/>
<reference evidence="2 3" key="1">
    <citation type="submission" date="2015-09" db="EMBL/GenBank/DDBJ databases">
        <title>Host preference determinants of Valsa canker pathogens revealed by comparative genomics.</title>
        <authorList>
            <person name="Yin Z."/>
            <person name="Huang L."/>
        </authorList>
    </citation>
    <scope>NUCLEOTIDE SEQUENCE [LARGE SCALE GENOMIC DNA]</scope>
    <source>
        <strain evidence="2 3">SXYLt</strain>
    </source>
</reference>